<dbReference type="InterPro" id="IPR038084">
    <property type="entry name" value="PduO/GlcC-like_sf"/>
</dbReference>
<organism evidence="1">
    <name type="scientific">Corethron hystrix</name>
    <dbReference type="NCBI Taxonomy" id="216773"/>
    <lineage>
        <taxon>Eukaryota</taxon>
        <taxon>Sar</taxon>
        <taxon>Stramenopiles</taxon>
        <taxon>Ochrophyta</taxon>
        <taxon>Bacillariophyta</taxon>
        <taxon>Coscinodiscophyceae</taxon>
        <taxon>Corethrophycidae</taxon>
        <taxon>Corethrales</taxon>
        <taxon>Corethraceae</taxon>
        <taxon>Corethron</taxon>
    </lineage>
</organism>
<dbReference type="PANTHER" id="PTHR34309:SF10">
    <property type="entry name" value="SLR1406 PROTEIN"/>
    <property type="match status" value="1"/>
</dbReference>
<accession>A0A7S1BLJ1</accession>
<proteinExistence type="predicted"/>
<dbReference type="InterPro" id="IPR052517">
    <property type="entry name" value="GlcG_carb_metab_protein"/>
</dbReference>
<gene>
    <name evidence="1" type="ORF">CHYS00102_LOCUS18560</name>
</gene>
<reference evidence="1" key="1">
    <citation type="submission" date="2021-01" db="EMBL/GenBank/DDBJ databases">
        <authorList>
            <person name="Corre E."/>
            <person name="Pelletier E."/>
            <person name="Niang G."/>
            <person name="Scheremetjew M."/>
            <person name="Finn R."/>
            <person name="Kale V."/>
            <person name="Holt S."/>
            <person name="Cochrane G."/>
            <person name="Meng A."/>
            <person name="Brown T."/>
            <person name="Cohen L."/>
        </authorList>
    </citation>
    <scope>NUCLEOTIDE SEQUENCE</scope>
    <source>
        <strain evidence="1">308</strain>
    </source>
</reference>
<sequence>MPSELYQKKSPISVTVVDSAGSVIVQKRMDGSPPGAYLRFSLAKARSCVYLETSSRNFREKYTSDATQPAKFTQAAAMVTATDGEIIPVAGGVLVVGNVAGADGSVTMQVLGAVGVSGAAADEDEYLAIMGVRSMIELSTGEEGSIKVFTVPPEHSCTTLA</sequence>
<dbReference type="PANTHER" id="PTHR34309">
    <property type="entry name" value="SLR1406 PROTEIN"/>
    <property type="match status" value="1"/>
</dbReference>
<dbReference type="AlphaFoldDB" id="A0A7S1BLJ1"/>
<dbReference type="Gene3D" id="3.30.450.150">
    <property type="entry name" value="Haem-degrading domain"/>
    <property type="match status" value="1"/>
</dbReference>
<name>A0A7S1BLJ1_9STRA</name>
<evidence type="ECO:0000313" key="1">
    <source>
        <dbReference type="EMBL" id="CAD8891354.1"/>
    </source>
</evidence>
<dbReference type="InterPro" id="IPR005624">
    <property type="entry name" value="PduO/GlcC-like"/>
</dbReference>
<protein>
    <submittedName>
        <fullName evidence="1">Uncharacterized protein</fullName>
    </submittedName>
</protein>
<dbReference type="Pfam" id="PF03928">
    <property type="entry name" value="HbpS-like"/>
    <property type="match status" value="1"/>
</dbReference>
<dbReference type="EMBL" id="HBFR01025799">
    <property type="protein sequence ID" value="CAD8891354.1"/>
    <property type="molecule type" value="Transcribed_RNA"/>
</dbReference>
<dbReference type="SUPFAM" id="SSF143744">
    <property type="entry name" value="GlcG-like"/>
    <property type="match status" value="1"/>
</dbReference>